<feature type="transmembrane region" description="Helical" evidence="4">
    <location>
        <begin position="78"/>
        <end position="98"/>
    </location>
</feature>
<keyword evidence="4" id="KW-1133">Transmembrane helix</keyword>
<dbReference type="OrthoDB" id="9807565at2"/>
<gene>
    <name evidence="6" type="ORF">FEE95_16590</name>
</gene>
<evidence type="ECO:0000313" key="7">
    <source>
        <dbReference type="Proteomes" id="UP000310314"/>
    </source>
</evidence>
<dbReference type="SUPFAM" id="SSF46894">
    <property type="entry name" value="C-terminal effector domain of the bipartite response regulators"/>
    <property type="match status" value="1"/>
</dbReference>
<dbReference type="PROSITE" id="PS00622">
    <property type="entry name" value="HTH_LUXR_1"/>
    <property type="match status" value="1"/>
</dbReference>
<evidence type="ECO:0000256" key="3">
    <source>
        <dbReference type="ARBA" id="ARBA00023163"/>
    </source>
</evidence>
<evidence type="ECO:0000256" key="1">
    <source>
        <dbReference type="ARBA" id="ARBA00023015"/>
    </source>
</evidence>
<evidence type="ECO:0000259" key="5">
    <source>
        <dbReference type="PROSITE" id="PS50043"/>
    </source>
</evidence>
<name>A0A5S3PPK3_9FLAO</name>
<evidence type="ECO:0000313" key="6">
    <source>
        <dbReference type="EMBL" id="TMM56356.1"/>
    </source>
</evidence>
<dbReference type="Pfam" id="PF00196">
    <property type="entry name" value="GerE"/>
    <property type="match status" value="1"/>
</dbReference>
<dbReference type="AlphaFoldDB" id="A0A5S3PPK3"/>
<dbReference type="InterPro" id="IPR036388">
    <property type="entry name" value="WH-like_DNA-bd_sf"/>
</dbReference>
<keyword evidence="4" id="KW-0812">Transmembrane</keyword>
<keyword evidence="7" id="KW-1185">Reference proteome</keyword>
<keyword evidence="3" id="KW-0804">Transcription</keyword>
<dbReference type="Proteomes" id="UP000310314">
    <property type="component" value="Unassembled WGS sequence"/>
</dbReference>
<dbReference type="InterPro" id="IPR000792">
    <property type="entry name" value="Tscrpt_reg_LuxR_C"/>
</dbReference>
<dbReference type="Gene3D" id="1.10.10.10">
    <property type="entry name" value="Winged helix-like DNA-binding domain superfamily/Winged helix DNA-binding domain"/>
    <property type="match status" value="1"/>
</dbReference>
<dbReference type="PANTHER" id="PTHR44688:SF16">
    <property type="entry name" value="DNA-BINDING TRANSCRIPTIONAL ACTIVATOR DEVR_DOSR"/>
    <property type="match status" value="1"/>
</dbReference>
<feature type="domain" description="HTH luxR-type" evidence="5">
    <location>
        <begin position="102"/>
        <end position="165"/>
    </location>
</feature>
<dbReference type="PROSITE" id="PS50043">
    <property type="entry name" value="HTH_LUXR_2"/>
    <property type="match status" value="1"/>
</dbReference>
<keyword evidence="4" id="KW-0472">Membrane</keyword>
<dbReference type="GO" id="GO:0006355">
    <property type="term" value="P:regulation of DNA-templated transcription"/>
    <property type="evidence" value="ECO:0007669"/>
    <property type="project" value="InterPro"/>
</dbReference>
<keyword evidence="1" id="KW-0805">Transcription regulation</keyword>
<dbReference type="PRINTS" id="PR00038">
    <property type="entry name" value="HTHLUXR"/>
</dbReference>
<protein>
    <submittedName>
        <fullName evidence="6">Response regulator transcription factor</fullName>
    </submittedName>
</protein>
<keyword evidence="2" id="KW-0238">DNA-binding</keyword>
<comment type="caution">
    <text evidence="6">The sequence shown here is derived from an EMBL/GenBank/DDBJ whole genome shotgun (WGS) entry which is preliminary data.</text>
</comment>
<dbReference type="GO" id="GO:0003677">
    <property type="term" value="F:DNA binding"/>
    <property type="evidence" value="ECO:0007669"/>
    <property type="project" value="UniProtKB-KW"/>
</dbReference>
<organism evidence="6 7">
    <name type="scientific">Maribacter algarum</name>
    <name type="common">ex Zhang et al. 2020</name>
    <dbReference type="NCBI Taxonomy" id="2578118"/>
    <lineage>
        <taxon>Bacteria</taxon>
        <taxon>Pseudomonadati</taxon>
        <taxon>Bacteroidota</taxon>
        <taxon>Flavobacteriia</taxon>
        <taxon>Flavobacteriales</taxon>
        <taxon>Flavobacteriaceae</taxon>
        <taxon>Maribacter</taxon>
    </lineage>
</organism>
<evidence type="ECO:0000256" key="4">
    <source>
        <dbReference type="SAM" id="Phobius"/>
    </source>
</evidence>
<dbReference type="InterPro" id="IPR016032">
    <property type="entry name" value="Sig_transdc_resp-reg_C-effctor"/>
</dbReference>
<dbReference type="SMART" id="SM00421">
    <property type="entry name" value="HTH_LUXR"/>
    <property type="match status" value="1"/>
</dbReference>
<dbReference type="EMBL" id="VATY01000003">
    <property type="protein sequence ID" value="TMM56356.1"/>
    <property type="molecule type" value="Genomic_DNA"/>
</dbReference>
<evidence type="ECO:0000256" key="2">
    <source>
        <dbReference type="ARBA" id="ARBA00023125"/>
    </source>
</evidence>
<accession>A0A5S3PPK3</accession>
<reference evidence="6 7" key="1">
    <citation type="submission" date="2019-05" db="EMBL/GenBank/DDBJ databases">
        <authorList>
            <person name="Zhang J.-Y."/>
            <person name="Feg X."/>
            <person name="Du Z.-J."/>
        </authorList>
    </citation>
    <scope>NUCLEOTIDE SEQUENCE [LARGE SCALE GENOMIC DNA]</scope>
    <source>
        <strain evidence="6 7">RZ26</strain>
    </source>
</reference>
<dbReference type="PANTHER" id="PTHR44688">
    <property type="entry name" value="DNA-BINDING TRANSCRIPTIONAL ACTIVATOR DEVR_DOSR"/>
    <property type="match status" value="1"/>
</dbReference>
<proteinExistence type="predicted"/>
<dbReference type="CDD" id="cd06170">
    <property type="entry name" value="LuxR_C_like"/>
    <property type="match status" value="1"/>
</dbReference>
<sequence length="165" mass="18905">MYTKDSLEILMVKLIGIKQLDNKDLLEKDIAKNSDYYIALLEELKESHIERSEYLFLENKLAFLTTEVAESKYATSKIVILLLGLVVAGLLFFVFRLIRRKNQQAIADLSKQEKNIQGLIVEGKSNKEIAGELFISLSTVKTHITNIYSKLQVSSRQELLRKVKN</sequence>